<reference evidence="2 3" key="1">
    <citation type="submission" date="2024-02" db="EMBL/GenBank/DDBJ databases">
        <authorList>
            <person name="Chen Y."/>
            <person name="Shah S."/>
            <person name="Dougan E. K."/>
            <person name="Thang M."/>
            <person name="Chan C."/>
        </authorList>
    </citation>
    <scope>NUCLEOTIDE SEQUENCE [LARGE SCALE GENOMIC DNA]</scope>
</reference>
<sequence>MASSPRSSRTSWKVWTPSPGATSPSSVFYTLLSSGHTLDSSMTSRPSDGADPDPK</sequence>
<evidence type="ECO:0000313" key="2">
    <source>
        <dbReference type="EMBL" id="CAK9085834.1"/>
    </source>
</evidence>
<feature type="region of interest" description="Disordered" evidence="1">
    <location>
        <begin position="36"/>
        <end position="55"/>
    </location>
</feature>
<feature type="compositionally biased region" description="Polar residues" evidence="1">
    <location>
        <begin position="36"/>
        <end position="46"/>
    </location>
</feature>
<evidence type="ECO:0000256" key="1">
    <source>
        <dbReference type="SAM" id="MobiDB-lite"/>
    </source>
</evidence>
<name>A0ABP0QD07_9DINO</name>
<gene>
    <name evidence="2" type="ORF">SCF082_LOCUS40642</name>
</gene>
<organism evidence="2 3">
    <name type="scientific">Durusdinium trenchii</name>
    <dbReference type="NCBI Taxonomy" id="1381693"/>
    <lineage>
        <taxon>Eukaryota</taxon>
        <taxon>Sar</taxon>
        <taxon>Alveolata</taxon>
        <taxon>Dinophyceae</taxon>
        <taxon>Suessiales</taxon>
        <taxon>Symbiodiniaceae</taxon>
        <taxon>Durusdinium</taxon>
    </lineage>
</organism>
<keyword evidence="3" id="KW-1185">Reference proteome</keyword>
<dbReference type="EMBL" id="CAXAMM010039351">
    <property type="protein sequence ID" value="CAK9085834.1"/>
    <property type="molecule type" value="Genomic_DNA"/>
</dbReference>
<evidence type="ECO:0000313" key="3">
    <source>
        <dbReference type="Proteomes" id="UP001642464"/>
    </source>
</evidence>
<protein>
    <submittedName>
        <fullName evidence="2">Uncharacterized protein</fullName>
    </submittedName>
</protein>
<comment type="caution">
    <text evidence="2">The sequence shown here is derived from an EMBL/GenBank/DDBJ whole genome shotgun (WGS) entry which is preliminary data.</text>
</comment>
<proteinExistence type="predicted"/>
<feature type="region of interest" description="Disordered" evidence="1">
    <location>
        <begin position="1"/>
        <end position="24"/>
    </location>
</feature>
<accession>A0ABP0QD07</accession>
<dbReference type="Proteomes" id="UP001642464">
    <property type="component" value="Unassembled WGS sequence"/>
</dbReference>